<protein>
    <submittedName>
        <fullName evidence="8">Zinc finger, C2H2 type</fullName>
    </submittedName>
</protein>
<keyword evidence="9" id="KW-1185">Reference proteome</keyword>
<feature type="region of interest" description="Disordered" evidence="6">
    <location>
        <begin position="1"/>
        <end position="55"/>
    </location>
</feature>
<keyword evidence="2" id="KW-0677">Repeat</keyword>
<evidence type="ECO:0000256" key="3">
    <source>
        <dbReference type="ARBA" id="ARBA00022771"/>
    </source>
</evidence>
<dbReference type="GO" id="GO:0005667">
    <property type="term" value="C:transcription regulator complex"/>
    <property type="evidence" value="ECO:0007669"/>
    <property type="project" value="TreeGrafter"/>
</dbReference>
<name>A0A1S8WZD5_OPIVI</name>
<dbReference type="GO" id="GO:0031519">
    <property type="term" value="C:PcG protein complex"/>
    <property type="evidence" value="ECO:0007669"/>
    <property type="project" value="TreeGrafter"/>
</dbReference>
<reference evidence="8 9" key="1">
    <citation type="submission" date="2015-03" db="EMBL/GenBank/DDBJ databases">
        <title>Draft genome of the nematode, Opisthorchis viverrini.</title>
        <authorList>
            <person name="Mitreva M."/>
        </authorList>
    </citation>
    <scope>NUCLEOTIDE SEQUENCE [LARGE SCALE GENOMIC DNA]</scope>
    <source>
        <strain evidence="8">Khon Kaen</strain>
    </source>
</reference>
<dbReference type="InterPro" id="IPR013087">
    <property type="entry name" value="Znf_C2H2_type"/>
</dbReference>
<dbReference type="PROSITE" id="PS50157">
    <property type="entry name" value="ZINC_FINGER_C2H2_2"/>
    <property type="match status" value="1"/>
</dbReference>
<dbReference type="PANTHER" id="PTHR14003:SF19">
    <property type="entry name" value="YY2 TRANSCRIPTION FACTOR"/>
    <property type="match status" value="1"/>
</dbReference>
<feature type="domain" description="C2H2-type" evidence="7">
    <location>
        <begin position="59"/>
        <end position="86"/>
    </location>
</feature>
<evidence type="ECO:0000256" key="6">
    <source>
        <dbReference type="SAM" id="MobiDB-lite"/>
    </source>
</evidence>
<dbReference type="PROSITE" id="PS00028">
    <property type="entry name" value="ZINC_FINGER_C2H2_1"/>
    <property type="match status" value="1"/>
</dbReference>
<proteinExistence type="predicted"/>
<evidence type="ECO:0000259" key="7">
    <source>
        <dbReference type="PROSITE" id="PS50157"/>
    </source>
</evidence>
<dbReference type="SMART" id="SM00355">
    <property type="entry name" value="ZnF_C2H2"/>
    <property type="match status" value="1"/>
</dbReference>
<dbReference type="InterPro" id="IPR036236">
    <property type="entry name" value="Znf_C2H2_sf"/>
</dbReference>
<evidence type="ECO:0000256" key="1">
    <source>
        <dbReference type="ARBA" id="ARBA00022723"/>
    </source>
</evidence>
<keyword evidence="1" id="KW-0479">Metal-binding</keyword>
<evidence type="ECO:0000256" key="2">
    <source>
        <dbReference type="ARBA" id="ARBA00022737"/>
    </source>
</evidence>
<evidence type="ECO:0000313" key="8">
    <source>
        <dbReference type="EMBL" id="OON19849.1"/>
    </source>
</evidence>
<dbReference type="GO" id="GO:0008270">
    <property type="term" value="F:zinc ion binding"/>
    <property type="evidence" value="ECO:0007669"/>
    <property type="project" value="UniProtKB-KW"/>
</dbReference>
<dbReference type="GO" id="GO:0000978">
    <property type="term" value="F:RNA polymerase II cis-regulatory region sequence-specific DNA binding"/>
    <property type="evidence" value="ECO:0007669"/>
    <property type="project" value="TreeGrafter"/>
</dbReference>
<keyword evidence="3 5" id="KW-0863">Zinc-finger</keyword>
<gene>
    <name evidence="8" type="ORF">X801_04274</name>
</gene>
<evidence type="ECO:0000256" key="5">
    <source>
        <dbReference type="PROSITE-ProRule" id="PRU00042"/>
    </source>
</evidence>
<accession>A0A1S8WZD5</accession>
<dbReference type="GO" id="GO:0000981">
    <property type="term" value="F:DNA-binding transcription factor activity, RNA polymerase II-specific"/>
    <property type="evidence" value="ECO:0007669"/>
    <property type="project" value="TreeGrafter"/>
</dbReference>
<dbReference type="GO" id="GO:0000785">
    <property type="term" value="C:chromatin"/>
    <property type="evidence" value="ECO:0007669"/>
    <property type="project" value="TreeGrafter"/>
</dbReference>
<evidence type="ECO:0000256" key="4">
    <source>
        <dbReference type="ARBA" id="ARBA00022833"/>
    </source>
</evidence>
<dbReference type="Proteomes" id="UP000243686">
    <property type="component" value="Unassembled WGS sequence"/>
</dbReference>
<dbReference type="AlphaFoldDB" id="A0A1S8WZD5"/>
<dbReference type="PANTHER" id="PTHR14003">
    <property type="entry name" value="TRANSCRIPTIONAL REPRESSOR PROTEIN YY"/>
    <property type="match status" value="1"/>
</dbReference>
<dbReference type="Gene3D" id="3.30.160.60">
    <property type="entry name" value="Classic Zinc Finger"/>
    <property type="match status" value="1"/>
</dbReference>
<evidence type="ECO:0000313" key="9">
    <source>
        <dbReference type="Proteomes" id="UP000243686"/>
    </source>
</evidence>
<dbReference type="Pfam" id="PF00096">
    <property type="entry name" value="zf-C2H2"/>
    <property type="match status" value="1"/>
</dbReference>
<dbReference type="EMBL" id="KV893011">
    <property type="protein sequence ID" value="OON19849.1"/>
    <property type="molecule type" value="Genomic_DNA"/>
</dbReference>
<dbReference type="FunFam" id="3.30.160.60:FF:000251">
    <property type="entry name" value="FEZ family zinc finger 2"/>
    <property type="match status" value="1"/>
</dbReference>
<organism evidence="8 9">
    <name type="scientific">Opisthorchis viverrini</name>
    <name type="common">Southeast Asian liver fluke</name>
    <dbReference type="NCBI Taxonomy" id="6198"/>
    <lineage>
        <taxon>Eukaryota</taxon>
        <taxon>Metazoa</taxon>
        <taxon>Spiralia</taxon>
        <taxon>Lophotrochozoa</taxon>
        <taxon>Platyhelminthes</taxon>
        <taxon>Trematoda</taxon>
        <taxon>Digenea</taxon>
        <taxon>Opisthorchiida</taxon>
        <taxon>Opisthorchiata</taxon>
        <taxon>Opisthorchiidae</taxon>
        <taxon>Opisthorchis</taxon>
    </lineage>
</organism>
<keyword evidence="4" id="KW-0862">Zinc</keyword>
<dbReference type="SUPFAM" id="SSF57667">
    <property type="entry name" value="beta-beta-alpha zinc fingers"/>
    <property type="match status" value="1"/>
</dbReference>
<sequence length="113" mass="12505">MLPAPAEKSINLGDPSMNRLRTARPIGDAPKLEVPEVQNPVGSRSSQEEEEASNAGRTYVCPECGKVFTAHYNLTRHMPIHTGARPFICKLVDCQKRAVVSNMGTKSVRFFTY</sequence>